<evidence type="ECO:0000256" key="3">
    <source>
        <dbReference type="ARBA" id="ARBA00022525"/>
    </source>
</evidence>
<keyword evidence="4 7" id="KW-0732">Signal</keyword>
<dbReference type="SUPFAM" id="SSF47565">
    <property type="entry name" value="Insect pheromone/odorant-binding proteins"/>
    <property type="match status" value="3"/>
</dbReference>
<dbReference type="EMBL" id="JABDTM020022243">
    <property type="protein sequence ID" value="KAH0815988.1"/>
    <property type="molecule type" value="Genomic_DNA"/>
</dbReference>
<dbReference type="GO" id="GO:0007608">
    <property type="term" value="P:sensory perception of smell"/>
    <property type="evidence" value="ECO:0007669"/>
    <property type="project" value="TreeGrafter"/>
</dbReference>
<evidence type="ECO:0000256" key="6">
    <source>
        <dbReference type="ARBA" id="ARBA00056866"/>
    </source>
</evidence>
<reference evidence="8" key="1">
    <citation type="journal article" date="2020" name="J Insects Food Feed">
        <title>The yellow mealworm (Tenebrio molitor) genome: a resource for the emerging insects as food and feed industry.</title>
        <authorList>
            <person name="Eriksson T."/>
            <person name="Andere A."/>
            <person name="Kelstrup H."/>
            <person name="Emery V."/>
            <person name="Picard C."/>
        </authorList>
    </citation>
    <scope>NUCLEOTIDE SEQUENCE</scope>
    <source>
        <strain evidence="8">Stoneville</strain>
        <tissue evidence="8">Whole head</tissue>
    </source>
</reference>
<dbReference type="AlphaFoldDB" id="A0A8J6HLZ5"/>
<protein>
    <submittedName>
        <fullName evidence="8">Uncharacterized protein</fullName>
    </submittedName>
</protein>
<dbReference type="Gene3D" id="1.10.238.20">
    <property type="entry name" value="Pheromone/general odorant binding protein domain"/>
    <property type="match status" value="3"/>
</dbReference>
<evidence type="ECO:0000256" key="4">
    <source>
        <dbReference type="ARBA" id="ARBA00022729"/>
    </source>
</evidence>
<evidence type="ECO:0000313" key="9">
    <source>
        <dbReference type="Proteomes" id="UP000719412"/>
    </source>
</evidence>
<feature type="chain" id="PRO_5035238362" evidence="7">
    <location>
        <begin position="19"/>
        <end position="358"/>
    </location>
</feature>
<dbReference type="Pfam" id="PF01395">
    <property type="entry name" value="PBP_GOBP"/>
    <property type="match status" value="3"/>
</dbReference>
<accession>A0A8J6HLZ5</accession>
<keyword evidence="5" id="KW-0325">Glycoprotein</keyword>
<comment type="function">
    <text evidence="6">May be a carrier protein for lipids.</text>
</comment>
<evidence type="ECO:0000256" key="2">
    <source>
        <dbReference type="ARBA" id="ARBA00008098"/>
    </source>
</evidence>
<organism evidence="8 9">
    <name type="scientific">Tenebrio molitor</name>
    <name type="common">Yellow mealworm beetle</name>
    <dbReference type="NCBI Taxonomy" id="7067"/>
    <lineage>
        <taxon>Eukaryota</taxon>
        <taxon>Metazoa</taxon>
        <taxon>Ecdysozoa</taxon>
        <taxon>Arthropoda</taxon>
        <taxon>Hexapoda</taxon>
        <taxon>Insecta</taxon>
        <taxon>Pterygota</taxon>
        <taxon>Neoptera</taxon>
        <taxon>Endopterygota</taxon>
        <taxon>Coleoptera</taxon>
        <taxon>Polyphaga</taxon>
        <taxon>Cucujiformia</taxon>
        <taxon>Tenebrionidae</taxon>
        <taxon>Tenebrio</taxon>
    </lineage>
</organism>
<keyword evidence="9" id="KW-1185">Reference proteome</keyword>
<evidence type="ECO:0000313" key="8">
    <source>
        <dbReference type="EMBL" id="KAH0815988.1"/>
    </source>
</evidence>
<keyword evidence="3" id="KW-0964">Secreted</keyword>
<dbReference type="PANTHER" id="PTHR11857">
    <property type="entry name" value="ODORANT BINDING PROTEIN-RELATED"/>
    <property type="match status" value="1"/>
</dbReference>
<evidence type="ECO:0000256" key="1">
    <source>
        <dbReference type="ARBA" id="ARBA00004613"/>
    </source>
</evidence>
<evidence type="ECO:0000256" key="5">
    <source>
        <dbReference type="ARBA" id="ARBA00023180"/>
    </source>
</evidence>
<dbReference type="CDD" id="cd23992">
    <property type="entry name" value="PBP_GOBP"/>
    <property type="match status" value="2"/>
</dbReference>
<dbReference type="GO" id="GO:0005549">
    <property type="term" value="F:odorant binding"/>
    <property type="evidence" value="ECO:0007669"/>
    <property type="project" value="InterPro"/>
</dbReference>
<comment type="subcellular location">
    <subcellularLocation>
        <location evidence="1">Secreted</location>
    </subcellularLocation>
</comment>
<sequence length="358" mass="40376">MKLLLCLVIVALVAAAWAETPRDKMRKYHIICKSESGISEDLLNKARNTKKLDHPEVKRQALCILTKGGYIDSKGDFQVELMKTQFKENSDDPENVEKFVDKCAVKKDTPLSSSSKFMECLLEYRVALQGANVSKISEESSNEPWALSEIKQYTFRLLKKAGLIDANGEFQVETIKTTFKENLKDPEKVDDLVAKCAVKKDTPQNSAFEFFQSKNAPHLIVSSTNRETSDPKMKLLLCLVLVALVAATYAETPREKLKQHSDACKAESGVSEESLNKVRNREEVDDPKLKEHAFCILKRAGFIDASGEFQLDHIKTKFKENSEHPEKVDDLVTKCAVKKDTPQHSSADFFKCVHDNRS</sequence>
<gene>
    <name evidence="8" type="ORF">GEV33_006798</name>
</gene>
<dbReference type="PANTHER" id="PTHR11857:SF43">
    <property type="entry name" value="GEO07291P1-RELATED"/>
    <property type="match status" value="1"/>
</dbReference>
<reference evidence="8" key="2">
    <citation type="submission" date="2021-08" db="EMBL/GenBank/DDBJ databases">
        <authorList>
            <person name="Eriksson T."/>
        </authorList>
    </citation>
    <scope>NUCLEOTIDE SEQUENCE</scope>
    <source>
        <strain evidence="8">Stoneville</strain>
        <tissue evidence="8">Whole head</tissue>
    </source>
</reference>
<dbReference type="Proteomes" id="UP000719412">
    <property type="component" value="Unassembled WGS sequence"/>
</dbReference>
<dbReference type="SMART" id="SM00708">
    <property type="entry name" value="PhBP"/>
    <property type="match status" value="3"/>
</dbReference>
<comment type="similarity">
    <text evidence="2">Belongs to the PBP/GOBP family.</text>
</comment>
<dbReference type="FunFam" id="1.10.238.20:FF:000001">
    <property type="entry name" value="General odorant-binding protein lush"/>
    <property type="match status" value="1"/>
</dbReference>
<comment type="caution">
    <text evidence="8">The sequence shown here is derived from an EMBL/GenBank/DDBJ whole genome shotgun (WGS) entry which is preliminary data.</text>
</comment>
<proteinExistence type="inferred from homology"/>
<dbReference type="GO" id="GO:0005615">
    <property type="term" value="C:extracellular space"/>
    <property type="evidence" value="ECO:0007669"/>
    <property type="project" value="TreeGrafter"/>
</dbReference>
<name>A0A8J6HLZ5_TENMO</name>
<dbReference type="InterPro" id="IPR006170">
    <property type="entry name" value="PBP/GOBP"/>
</dbReference>
<evidence type="ECO:0000256" key="7">
    <source>
        <dbReference type="SAM" id="SignalP"/>
    </source>
</evidence>
<dbReference type="InterPro" id="IPR036728">
    <property type="entry name" value="PBP_GOBP_sf"/>
</dbReference>
<feature type="signal peptide" evidence="7">
    <location>
        <begin position="1"/>
        <end position="18"/>
    </location>
</feature>